<comment type="caution">
    <text evidence="2">The sequence shown here is derived from an EMBL/GenBank/DDBJ whole genome shotgun (WGS) entry which is preliminary data.</text>
</comment>
<feature type="compositionally biased region" description="Basic and acidic residues" evidence="1">
    <location>
        <begin position="543"/>
        <end position="554"/>
    </location>
</feature>
<dbReference type="Proteomes" id="UP000193689">
    <property type="component" value="Unassembled WGS sequence"/>
</dbReference>
<dbReference type="GeneID" id="63776904"/>
<feature type="region of interest" description="Disordered" evidence="1">
    <location>
        <begin position="95"/>
        <end position="130"/>
    </location>
</feature>
<protein>
    <recommendedName>
        <fullName evidence="4">RRM domain-containing protein</fullName>
    </recommendedName>
</protein>
<keyword evidence="3" id="KW-1185">Reference proteome</keyword>
<dbReference type="InParanoid" id="A0A1Y2DQA3"/>
<feature type="region of interest" description="Disordered" evidence="1">
    <location>
        <begin position="250"/>
        <end position="391"/>
    </location>
</feature>
<sequence length="560" mass="62306">MVLGTTPNKSTIASSADSDGYTRLHITPFDAELLSIVVPASVLPQVRNISYHTIQTYPEKRYGYVELPTMDADKIKKKLNGAVLKGTKVRVETAKPKPVLHAAPIEEEDGTEQLKKRNKDKKSTKRKRDGDTIAGVELEDRKIKRGWTVSKDEMIKEKREKSKDKSKRSKDNVDKDEKAARKEKKEKKKMEKRKIQSKFTDGPECLFKQKIPEVPSSAVVNDDGEADGFKKKKRKYDRQIVVHEFENNTKHPSFLKSSVDGTKPTPVTFEDGKGWLDANGDVVEPAKAKKGPPAPIAPPKKKKAPEPAPVLDDDEETSSSGSSSSDDESDEAEESSEEEVAEPPPSKKAVLDSKTLISPLAAVKTADSSRPRSSGSNTSLTIKIPPVTPAPAKVHPLEALYKRTQGDAQTPNGIAKESKPFSFFNNEDDMEGDDASAVARPSQVPLTPYTKEDFEFRNIRSAAPTPDTAHPSRSYNLWSQQGSLDEALEEEDEEEAEEAHEDTAMVEAAGTDGSKPQDSEFQDWFWKNRGDLNRSWKKRRKTATKEKRNRENRARAARAI</sequence>
<dbReference type="EMBL" id="MCFJ01000010">
    <property type="protein sequence ID" value="ORY61471.1"/>
    <property type="molecule type" value="Genomic_DNA"/>
</dbReference>
<evidence type="ECO:0000313" key="3">
    <source>
        <dbReference type="Proteomes" id="UP000193689"/>
    </source>
</evidence>
<feature type="compositionally biased region" description="Acidic residues" evidence="1">
    <location>
        <begin position="325"/>
        <end position="341"/>
    </location>
</feature>
<feature type="compositionally biased region" description="Basic residues" evidence="1">
    <location>
        <begin position="116"/>
        <end position="127"/>
    </location>
</feature>
<dbReference type="OrthoDB" id="3595585at2759"/>
<accession>A0A1Y2DQA3</accession>
<name>A0A1Y2DQA3_9PEZI</name>
<evidence type="ECO:0008006" key="4">
    <source>
        <dbReference type="Google" id="ProtNLM"/>
    </source>
</evidence>
<reference evidence="2 3" key="1">
    <citation type="submission" date="2016-07" db="EMBL/GenBank/DDBJ databases">
        <title>Pervasive Adenine N6-methylation of Active Genes in Fungi.</title>
        <authorList>
            <consortium name="DOE Joint Genome Institute"/>
            <person name="Mondo S.J."/>
            <person name="Dannebaum R.O."/>
            <person name="Kuo R.C."/>
            <person name="Labutti K."/>
            <person name="Haridas S."/>
            <person name="Kuo A."/>
            <person name="Salamov A."/>
            <person name="Ahrendt S.R."/>
            <person name="Lipzen A."/>
            <person name="Sullivan W."/>
            <person name="Andreopoulos W.B."/>
            <person name="Clum A."/>
            <person name="Lindquist E."/>
            <person name="Daum C."/>
            <person name="Ramamoorthy G.K."/>
            <person name="Gryganskyi A."/>
            <person name="Culley D."/>
            <person name="Magnuson J.K."/>
            <person name="James T.Y."/>
            <person name="O'Malley M.A."/>
            <person name="Stajich J.E."/>
            <person name="Spatafora J.W."/>
            <person name="Visel A."/>
            <person name="Grigoriev I.V."/>
        </authorList>
    </citation>
    <scope>NUCLEOTIDE SEQUENCE [LARGE SCALE GENOMIC DNA]</scope>
    <source>
        <strain evidence="2 3">CBS 129021</strain>
    </source>
</reference>
<feature type="compositionally biased region" description="Basic and acidic residues" evidence="1">
    <location>
        <begin position="154"/>
        <end position="180"/>
    </location>
</feature>
<evidence type="ECO:0000313" key="2">
    <source>
        <dbReference type="EMBL" id="ORY61471.1"/>
    </source>
</evidence>
<dbReference type="GO" id="GO:0003676">
    <property type="term" value="F:nucleic acid binding"/>
    <property type="evidence" value="ECO:0007669"/>
    <property type="project" value="InterPro"/>
</dbReference>
<dbReference type="SUPFAM" id="SSF54928">
    <property type="entry name" value="RNA-binding domain, RBD"/>
    <property type="match status" value="1"/>
</dbReference>
<dbReference type="AlphaFoldDB" id="A0A1Y2DQA3"/>
<feature type="region of interest" description="Disordered" evidence="1">
    <location>
        <begin position="535"/>
        <end position="560"/>
    </location>
</feature>
<feature type="compositionally biased region" description="Basic residues" evidence="1">
    <location>
        <begin position="181"/>
        <end position="196"/>
    </location>
</feature>
<gene>
    <name evidence="2" type="ORF">BCR38DRAFT_440279</name>
</gene>
<dbReference type="InterPro" id="IPR035979">
    <property type="entry name" value="RBD_domain_sf"/>
</dbReference>
<feature type="compositionally biased region" description="Acidic residues" evidence="1">
    <location>
        <begin position="486"/>
        <end position="500"/>
    </location>
</feature>
<proteinExistence type="predicted"/>
<dbReference type="RefSeq" id="XP_040713548.1">
    <property type="nucleotide sequence ID" value="XM_040860692.1"/>
</dbReference>
<organism evidence="2 3">
    <name type="scientific">Pseudomassariella vexata</name>
    <dbReference type="NCBI Taxonomy" id="1141098"/>
    <lineage>
        <taxon>Eukaryota</taxon>
        <taxon>Fungi</taxon>
        <taxon>Dikarya</taxon>
        <taxon>Ascomycota</taxon>
        <taxon>Pezizomycotina</taxon>
        <taxon>Sordariomycetes</taxon>
        <taxon>Xylariomycetidae</taxon>
        <taxon>Amphisphaeriales</taxon>
        <taxon>Pseudomassariaceae</taxon>
        <taxon>Pseudomassariella</taxon>
    </lineage>
</organism>
<evidence type="ECO:0000256" key="1">
    <source>
        <dbReference type="SAM" id="MobiDB-lite"/>
    </source>
</evidence>
<feature type="region of interest" description="Disordered" evidence="1">
    <location>
        <begin position="154"/>
        <end position="234"/>
    </location>
</feature>
<feature type="region of interest" description="Disordered" evidence="1">
    <location>
        <begin position="405"/>
        <end position="523"/>
    </location>
</feature>
<dbReference type="STRING" id="1141098.A0A1Y2DQA3"/>
<feature type="compositionally biased region" description="Polar residues" evidence="1">
    <location>
        <begin position="471"/>
        <end position="483"/>
    </location>
</feature>